<accession>B4M3N6</accession>
<feature type="region of interest" description="Disordered" evidence="1">
    <location>
        <begin position="22"/>
        <end position="42"/>
    </location>
</feature>
<feature type="compositionally biased region" description="Polar residues" evidence="1">
    <location>
        <begin position="118"/>
        <end position="127"/>
    </location>
</feature>
<dbReference type="Proteomes" id="UP000008792">
    <property type="component" value="Unassembled WGS sequence"/>
</dbReference>
<feature type="region of interest" description="Disordered" evidence="1">
    <location>
        <begin position="91"/>
        <end position="165"/>
    </location>
</feature>
<gene>
    <name evidence="2" type="primary">Dvir\GJ19244</name>
    <name evidence="2" type="ORF">Dvir_GJ19244</name>
</gene>
<dbReference type="eggNOG" id="ENOG502T42H">
    <property type="taxonomic scope" value="Eukaryota"/>
</dbReference>
<feature type="compositionally biased region" description="Pro residues" evidence="1">
    <location>
        <begin position="100"/>
        <end position="110"/>
    </location>
</feature>
<sequence>MSSRRSTSWASVVATGIIDEPLRLPNNVRPGPPKPMPRMPTVKVKTTAAATETATATATPLTTLSPTVTLKTTPAIPPTSIPTTALAQNTEQVVGNTSPKPAPLKPPMPTSTPRAAHSSPNRIPTSNDFRRPFRSVWPRQPTPFPDHRHHHRSSSQGGTYRPRRHHNEFRTRTACPYGSSSGQVHPRCPAPMNWQPRGPRPMMKPLIAGYGNLMQPEKRMLSTFYTPMRMPAPLSIEQKPLLQPGQPQTVAFNWEQQHYRPTMPDIHEESVPLDQQNNEAHDGDNQQGRLACVSPRARSRCQVTLSHSQYDMTQWQPVCESRQVWEPLDRNRSQLDPSNPIPPPPPGFEHVVTGKRSVSSRARKLMGDQVKIGPHTDYPTPMPMEMPERELREQQHFIAKHDTHLTSRLAQLRVTNGTTGDGYYVRPVTKLIPKATKVLVPPKYQPLFQPNVSYWELLRRNQAKDEAMDHDQGQHMDKIMLMEDQAKASQAETFTKMQSTGGEQNIYPNELKTEPIIFTPADPFQFLTGSTGTADPTADYTVTNYVADAYNDLKTLKQSSTSEFN</sequence>
<dbReference type="AlphaFoldDB" id="B4M3N6"/>
<name>B4M3N6_DROVI</name>
<dbReference type="STRING" id="7244.B4M3N6"/>
<keyword evidence="3" id="KW-1185">Reference proteome</keyword>
<evidence type="ECO:0000313" key="3">
    <source>
        <dbReference type="Proteomes" id="UP000008792"/>
    </source>
</evidence>
<dbReference type="HOGENOM" id="CLU_482582_0_0_1"/>
<organism evidence="2 3">
    <name type="scientific">Drosophila virilis</name>
    <name type="common">Fruit fly</name>
    <dbReference type="NCBI Taxonomy" id="7244"/>
    <lineage>
        <taxon>Eukaryota</taxon>
        <taxon>Metazoa</taxon>
        <taxon>Ecdysozoa</taxon>
        <taxon>Arthropoda</taxon>
        <taxon>Hexapoda</taxon>
        <taxon>Insecta</taxon>
        <taxon>Pterygota</taxon>
        <taxon>Neoptera</taxon>
        <taxon>Endopterygota</taxon>
        <taxon>Diptera</taxon>
        <taxon>Brachycera</taxon>
        <taxon>Muscomorpha</taxon>
        <taxon>Ephydroidea</taxon>
        <taxon>Drosophilidae</taxon>
        <taxon>Drosophila</taxon>
    </lineage>
</organism>
<dbReference type="EMBL" id="CH940651">
    <property type="protein sequence ID" value="EDW65411.1"/>
    <property type="molecule type" value="Genomic_DNA"/>
</dbReference>
<dbReference type="KEGG" id="dvi:6631898"/>
<dbReference type="InParanoid" id="B4M3N6"/>
<evidence type="ECO:0000256" key="1">
    <source>
        <dbReference type="SAM" id="MobiDB-lite"/>
    </source>
</evidence>
<protein>
    <submittedName>
        <fullName evidence="2">Uncharacterized protein</fullName>
    </submittedName>
</protein>
<reference evidence="2 3" key="1">
    <citation type="journal article" date="2007" name="Nature">
        <title>Evolution of genes and genomes on the Drosophila phylogeny.</title>
        <authorList>
            <consortium name="Drosophila 12 Genomes Consortium"/>
            <person name="Clark A.G."/>
            <person name="Eisen M.B."/>
            <person name="Smith D.R."/>
            <person name="Bergman C.M."/>
            <person name="Oliver B."/>
            <person name="Markow T.A."/>
            <person name="Kaufman T.C."/>
            <person name="Kellis M."/>
            <person name="Gelbart W."/>
            <person name="Iyer V.N."/>
            <person name="Pollard D.A."/>
            <person name="Sackton T.B."/>
            <person name="Larracuente A.M."/>
            <person name="Singh N.D."/>
            <person name="Abad J.P."/>
            <person name="Abt D.N."/>
            <person name="Adryan B."/>
            <person name="Aguade M."/>
            <person name="Akashi H."/>
            <person name="Anderson W.W."/>
            <person name="Aquadro C.F."/>
            <person name="Ardell D.H."/>
            <person name="Arguello R."/>
            <person name="Artieri C.G."/>
            <person name="Barbash D.A."/>
            <person name="Barker D."/>
            <person name="Barsanti P."/>
            <person name="Batterham P."/>
            <person name="Batzoglou S."/>
            <person name="Begun D."/>
            <person name="Bhutkar A."/>
            <person name="Blanco E."/>
            <person name="Bosak S.A."/>
            <person name="Bradley R.K."/>
            <person name="Brand A.D."/>
            <person name="Brent M.R."/>
            <person name="Brooks A.N."/>
            <person name="Brown R.H."/>
            <person name="Butlin R.K."/>
            <person name="Caggese C."/>
            <person name="Calvi B.R."/>
            <person name="Bernardo de Carvalho A."/>
            <person name="Caspi A."/>
            <person name="Castrezana S."/>
            <person name="Celniker S.E."/>
            <person name="Chang J.L."/>
            <person name="Chapple C."/>
            <person name="Chatterji S."/>
            <person name="Chinwalla A."/>
            <person name="Civetta A."/>
            <person name="Clifton S.W."/>
            <person name="Comeron J.M."/>
            <person name="Costello J.C."/>
            <person name="Coyne J.A."/>
            <person name="Daub J."/>
            <person name="David R.G."/>
            <person name="Delcher A.L."/>
            <person name="Delehaunty K."/>
            <person name="Do C.B."/>
            <person name="Ebling H."/>
            <person name="Edwards K."/>
            <person name="Eickbush T."/>
            <person name="Evans J.D."/>
            <person name="Filipski A."/>
            <person name="Findeiss S."/>
            <person name="Freyhult E."/>
            <person name="Fulton L."/>
            <person name="Fulton R."/>
            <person name="Garcia A.C."/>
            <person name="Gardiner A."/>
            <person name="Garfield D.A."/>
            <person name="Garvin B.E."/>
            <person name="Gibson G."/>
            <person name="Gilbert D."/>
            <person name="Gnerre S."/>
            <person name="Godfrey J."/>
            <person name="Good R."/>
            <person name="Gotea V."/>
            <person name="Gravely B."/>
            <person name="Greenberg A.J."/>
            <person name="Griffiths-Jones S."/>
            <person name="Gross S."/>
            <person name="Guigo R."/>
            <person name="Gustafson E.A."/>
            <person name="Haerty W."/>
            <person name="Hahn M.W."/>
            <person name="Halligan D.L."/>
            <person name="Halpern A.L."/>
            <person name="Halter G.M."/>
            <person name="Han M.V."/>
            <person name="Heger A."/>
            <person name="Hillier L."/>
            <person name="Hinrichs A.S."/>
            <person name="Holmes I."/>
            <person name="Hoskins R.A."/>
            <person name="Hubisz M.J."/>
            <person name="Hultmark D."/>
            <person name="Huntley M.A."/>
            <person name="Jaffe D.B."/>
            <person name="Jagadeeshan S."/>
            <person name="Jeck W.R."/>
            <person name="Johnson J."/>
            <person name="Jones C.D."/>
            <person name="Jordan W.C."/>
            <person name="Karpen G.H."/>
            <person name="Kataoka E."/>
            <person name="Keightley P.D."/>
            <person name="Kheradpour P."/>
            <person name="Kirkness E.F."/>
            <person name="Koerich L.B."/>
            <person name="Kristiansen K."/>
            <person name="Kudrna D."/>
            <person name="Kulathinal R.J."/>
            <person name="Kumar S."/>
            <person name="Kwok R."/>
            <person name="Lander E."/>
            <person name="Langley C.H."/>
            <person name="Lapoint R."/>
            <person name="Lazzaro B.P."/>
            <person name="Lee S.J."/>
            <person name="Levesque L."/>
            <person name="Li R."/>
            <person name="Lin C.F."/>
            <person name="Lin M.F."/>
            <person name="Lindblad-Toh K."/>
            <person name="Llopart A."/>
            <person name="Long M."/>
            <person name="Low L."/>
            <person name="Lozovsky E."/>
            <person name="Lu J."/>
            <person name="Luo M."/>
            <person name="Machado C.A."/>
            <person name="Makalowski W."/>
            <person name="Marzo M."/>
            <person name="Matsuda M."/>
            <person name="Matzkin L."/>
            <person name="McAllister B."/>
            <person name="McBride C.S."/>
            <person name="McKernan B."/>
            <person name="McKernan K."/>
            <person name="Mendez-Lago M."/>
            <person name="Minx P."/>
            <person name="Mollenhauer M.U."/>
            <person name="Montooth K."/>
            <person name="Mount S.M."/>
            <person name="Mu X."/>
            <person name="Myers E."/>
            <person name="Negre B."/>
            <person name="Newfeld S."/>
            <person name="Nielsen R."/>
            <person name="Noor M.A."/>
            <person name="O'Grady P."/>
            <person name="Pachter L."/>
            <person name="Papaceit M."/>
            <person name="Parisi M.J."/>
            <person name="Parisi M."/>
            <person name="Parts L."/>
            <person name="Pedersen J.S."/>
            <person name="Pesole G."/>
            <person name="Phillippy A.M."/>
            <person name="Ponting C.P."/>
            <person name="Pop M."/>
            <person name="Porcelli D."/>
            <person name="Powell J.R."/>
            <person name="Prohaska S."/>
            <person name="Pruitt K."/>
            <person name="Puig M."/>
            <person name="Quesneville H."/>
            <person name="Ram K.R."/>
            <person name="Rand D."/>
            <person name="Rasmussen M.D."/>
            <person name="Reed L.K."/>
            <person name="Reenan R."/>
            <person name="Reily A."/>
            <person name="Remington K.A."/>
            <person name="Rieger T.T."/>
            <person name="Ritchie M.G."/>
            <person name="Robin C."/>
            <person name="Rogers Y.H."/>
            <person name="Rohde C."/>
            <person name="Rozas J."/>
            <person name="Rubenfield M.J."/>
            <person name="Ruiz A."/>
            <person name="Russo S."/>
            <person name="Salzberg S.L."/>
            <person name="Sanchez-Gracia A."/>
            <person name="Saranga D.J."/>
            <person name="Sato H."/>
            <person name="Schaeffer S.W."/>
            <person name="Schatz M.C."/>
            <person name="Schlenke T."/>
            <person name="Schwartz R."/>
            <person name="Segarra C."/>
            <person name="Singh R.S."/>
            <person name="Sirot L."/>
            <person name="Sirota M."/>
            <person name="Sisneros N.B."/>
            <person name="Smith C.D."/>
            <person name="Smith T.F."/>
            <person name="Spieth J."/>
            <person name="Stage D.E."/>
            <person name="Stark A."/>
            <person name="Stephan W."/>
            <person name="Strausberg R.L."/>
            <person name="Strempel S."/>
            <person name="Sturgill D."/>
            <person name="Sutton G."/>
            <person name="Sutton G.G."/>
            <person name="Tao W."/>
            <person name="Teichmann S."/>
            <person name="Tobari Y.N."/>
            <person name="Tomimura Y."/>
            <person name="Tsolas J.M."/>
            <person name="Valente V.L."/>
            <person name="Venter E."/>
            <person name="Venter J.C."/>
            <person name="Vicario S."/>
            <person name="Vieira F.G."/>
            <person name="Vilella A.J."/>
            <person name="Villasante A."/>
            <person name="Walenz B."/>
            <person name="Wang J."/>
            <person name="Wasserman M."/>
            <person name="Watts T."/>
            <person name="Wilson D."/>
            <person name="Wilson R.K."/>
            <person name="Wing R.A."/>
            <person name="Wolfner M.F."/>
            <person name="Wong A."/>
            <person name="Wong G.K."/>
            <person name="Wu C.I."/>
            <person name="Wu G."/>
            <person name="Yamamoto D."/>
            <person name="Yang H.P."/>
            <person name="Yang S.P."/>
            <person name="Yorke J.A."/>
            <person name="Yoshida K."/>
            <person name="Zdobnov E."/>
            <person name="Zhang P."/>
            <person name="Zhang Y."/>
            <person name="Zimin A.V."/>
            <person name="Baldwin J."/>
            <person name="Abdouelleil A."/>
            <person name="Abdulkadir J."/>
            <person name="Abebe A."/>
            <person name="Abera B."/>
            <person name="Abreu J."/>
            <person name="Acer S.C."/>
            <person name="Aftuck L."/>
            <person name="Alexander A."/>
            <person name="An P."/>
            <person name="Anderson E."/>
            <person name="Anderson S."/>
            <person name="Arachi H."/>
            <person name="Azer M."/>
            <person name="Bachantsang P."/>
            <person name="Barry A."/>
            <person name="Bayul T."/>
            <person name="Berlin A."/>
            <person name="Bessette D."/>
            <person name="Bloom T."/>
            <person name="Blye J."/>
            <person name="Boguslavskiy L."/>
            <person name="Bonnet C."/>
            <person name="Boukhgalter B."/>
            <person name="Bourzgui I."/>
            <person name="Brown A."/>
            <person name="Cahill P."/>
            <person name="Channer S."/>
            <person name="Cheshatsang Y."/>
            <person name="Chuda L."/>
            <person name="Citroen M."/>
            <person name="Collymore A."/>
            <person name="Cooke P."/>
            <person name="Costello M."/>
            <person name="D'Aco K."/>
            <person name="Daza R."/>
            <person name="De Haan G."/>
            <person name="DeGray S."/>
            <person name="DeMaso C."/>
            <person name="Dhargay N."/>
            <person name="Dooley K."/>
            <person name="Dooley E."/>
            <person name="Doricent M."/>
            <person name="Dorje P."/>
            <person name="Dorjee K."/>
            <person name="Dupes A."/>
            <person name="Elong R."/>
            <person name="Falk J."/>
            <person name="Farina A."/>
            <person name="Faro S."/>
            <person name="Ferguson D."/>
            <person name="Fisher S."/>
            <person name="Foley C.D."/>
            <person name="Franke A."/>
            <person name="Friedrich D."/>
            <person name="Gadbois L."/>
            <person name="Gearin G."/>
            <person name="Gearin C.R."/>
            <person name="Giannoukos G."/>
            <person name="Goode T."/>
            <person name="Graham J."/>
            <person name="Grandbois E."/>
            <person name="Grewal S."/>
            <person name="Gyaltsen K."/>
            <person name="Hafez N."/>
            <person name="Hagos B."/>
            <person name="Hall J."/>
            <person name="Henson C."/>
            <person name="Hollinger A."/>
            <person name="Honan T."/>
            <person name="Huard M.D."/>
            <person name="Hughes L."/>
            <person name="Hurhula B."/>
            <person name="Husby M.E."/>
            <person name="Kamat A."/>
            <person name="Kanga B."/>
            <person name="Kashin S."/>
            <person name="Khazanovich D."/>
            <person name="Kisner P."/>
            <person name="Lance K."/>
            <person name="Lara M."/>
            <person name="Lee W."/>
            <person name="Lennon N."/>
            <person name="Letendre F."/>
            <person name="LeVine R."/>
            <person name="Lipovsky A."/>
            <person name="Liu X."/>
            <person name="Liu J."/>
            <person name="Liu S."/>
            <person name="Lokyitsang T."/>
            <person name="Lokyitsang Y."/>
            <person name="Lubonja R."/>
            <person name="Lui A."/>
            <person name="MacDonald P."/>
            <person name="Magnisalis V."/>
            <person name="Maru K."/>
            <person name="Matthews C."/>
            <person name="McCusker W."/>
            <person name="McDonough S."/>
            <person name="Mehta T."/>
            <person name="Meldrim J."/>
            <person name="Meneus L."/>
            <person name="Mihai O."/>
            <person name="Mihalev A."/>
            <person name="Mihova T."/>
            <person name="Mittelman R."/>
            <person name="Mlenga V."/>
            <person name="Montmayeur A."/>
            <person name="Mulrain L."/>
            <person name="Navidi A."/>
            <person name="Naylor J."/>
            <person name="Negash T."/>
            <person name="Nguyen T."/>
            <person name="Nguyen N."/>
            <person name="Nicol R."/>
            <person name="Norbu C."/>
            <person name="Norbu N."/>
            <person name="Novod N."/>
            <person name="O'Neill B."/>
            <person name="Osman S."/>
            <person name="Markiewicz E."/>
            <person name="Oyono O.L."/>
            <person name="Patti C."/>
            <person name="Phunkhang P."/>
            <person name="Pierre F."/>
            <person name="Priest M."/>
            <person name="Raghuraman S."/>
            <person name="Rege F."/>
            <person name="Reyes R."/>
            <person name="Rise C."/>
            <person name="Rogov P."/>
            <person name="Ross K."/>
            <person name="Ryan E."/>
            <person name="Settipalli S."/>
            <person name="Shea T."/>
            <person name="Sherpa N."/>
            <person name="Shi L."/>
            <person name="Shih D."/>
            <person name="Sparrow T."/>
            <person name="Spaulding J."/>
            <person name="Stalker J."/>
            <person name="Stange-Thomann N."/>
            <person name="Stavropoulos S."/>
            <person name="Stone C."/>
            <person name="Strader C."/>
            <person name="Tesfaye S."/>
            <person name="Thomson T."/>
            <person name="Thoulutsang Y."/>
            <person name="Thoulutsang D."/>
            <person name="Topham K."/>
            <person name="Topping I."/>
            <person name="Tsamla T."/>
            <person name="Vassiliev H."/>
            <person name="Vo A."/>
            <person name="Wangchuk T."/>
            <person name="Wangdi T."/>
            <person name="Weiand M."/>
            <person name="Wilkinson J."/>
            <person name="Wilson A."/>
            <person name="Yadav S."/>
            <person name="Young G."/>
            <person name="Yu Q."/>
            <person name="Zembek L."/>
            <person name="Zhong D."/>
            <person name="Zimmer A."/>
            <person name="Zwirko Z."/>
            <person name="Jaffe D.B."/>
            <person name="Alvarez P."/>
            <person name="Brockman W."/>
            <person name="Butler J."/>
            <person name="Chin C."/>
            <person name="Gnerre S."/>
            <person name="Grabherr M."/>
            <person name="Kleber M."/>
            <person name="Mauceli E."/>
            <person name="MacCallum I."/>
        </authorList>
    </citation>
    <scope>NUCLEOTIDE SEQUENCE [LARGE SCALE GENOMIC DNA]</scope>
    <source>
        <strain evidence="3">Tucson 15010-1051.87</strain>
    </source>
</reference>
<dbReference type="OMA" id="NEFRTRT"/>
<dbReference type="OrthoDB" id="7883828at2759"/>
<evidence type="ECO:0000313" key="2">
    <source>
        <dbReference type="EMBL" id="EDW65411.1"/>
    </source>
</evidence>
<proteinExistence type="predicted"/>
<dbReference type="PhylomeDB" id="B4M3N6"/>